<dbReference type="InterPro" id="IPR020287">
    <property type="entry name" value="Tail_sheath_C"/>
</dbReference>
<dbReference type="Gene3D" id="3.40.50.11780">
    <property type="match status" value="1"/>
</dbReference>
<organism evidence="3 4">
    <name type="scientific">Pukyongia salina</name>
    <dbReference type="NCBI Taxonomy" id="2094025"/>
    <lineage>
        <taxon>Bacteria</taxon>
        <taxon>Pseudomonadati</taxon>
        <taxon>Bacteroidota</taxon>
        <taxon>Flavobacteriia</taxon>
        <taxon>Flavobacteriales</taxon>
        <taxon>Flavobacteriaceae</taxon>
        <taxon>Pukyongia</taxon>
    </lineage>
</organism>
<dbReference type="Pfam" id="PF17482">
    <property type="entry name" value="Phage_sheath_1C"/>
    <property type="match status" value="1"/>
</dbReference>
<dbReference type="AlphaFoldDB" id="A0A2S0HUT3"/>
<accession>A0A2S0HUT3</accession>
<dbReference type="InterPro" id="IPR052042">
    <property type="entry name" value="Tail_sheath_structural"/>
</dbReference>
<dbReference type="OrthoDB" id="9767864at2"/>
<gene>
    <name evidence="3" type="ORF">C5O00_04385</name>
</gene>
<comment type="similarity">
    <text evidence="1">Belongs to the myoviridae tail sheath protein family.</text>
</comment>
<protein>
    <submittedName>
        <fullName evidence="3">Phage tail sheath family protein</fullName>
    </submittedName>
</protein>
<keyword evidence="4" id="KW-1185">Reference proteome</keyword>
<evidence type="ECO:0000256" key="1">
    <source>
        <dbReference type="ARBA" id="ARBA00008005"/>
    </source>
</evidence>
<dbReference type="EMBL" id="CP027062">
    <property type="protein sequence ID" value="AVI50441.1"/>
    <property type="molecule type" value="Genomic_DNA"/>
</dbReference>
<dbReference type="PANTHER" id="PTHR35861:SF1">
    <property type="entry name" value="PHAGE TAIL SHEATH PROTEIN"/>
    <property type="match status" value="1"/>
</dbReference>
<dbReference type="RefSeq" id="WP_105215279.1">
    <property type="nucleotide sequence ID" value="NZ_CP027062.1"/>
</dbReference>
<evidence type="ECO:0000313" key="3">
    <source>
        <dbReference type="EMBL" id="AVI50441.1"/>
    </source>
</evidence>
<evidence type="ECO:0000313" key="4">
    <source>
        <dbReference type="Proteomes" id="UP000238442"/>
    </source>
</evidence>
<dbReference type="Proteomes" id="UP000238442">
    <property type="component" value="Chromosome"/>
</dbReference>
<feature type="domain" description="Tail sheath protein C-terminal" evidence="2">
    <location>
        <begin position="427"/>
        <end position="533"/>
    </location>
</feature>
<evidence type="ECO:0000259" key="2">
    <source>
        <dbReference type="Pfam" id="PF17482"/>
    </source>
</evidence>
<dbReference type="KEGG" id="aue:C5O00_04385"/>
<sequence length="538" mass="59422">MSTIHKTPGVYIQELDAFGNAVVPVETAVPVFIGYTQNTSYGGESLLKQPIKISSFADFLTYFGSEAPHIKFDIAEDPAEDPDFSFGDKNYAIQAATVKYRLYGALKFFYANGGADCFVMSIGAYKDGLTKFDSTTPFTDALTLLKKESEPTMVVIPDLVEFEAADAYTIQNAMINHCGDDMPSRVALLDIPGGYEEKDIKESTVDKFRSGVSPINAKSNSYAAAYYPWLHTTIFQESDFSYKNLTDDAFQVLDKALRAEFNVSNAPVLDSTNKNGQKIFNKARDFDVKISYLTAQDYKGDYDAKKFPLFKKLGDDQAKERKMADDAIRNQSSFYTKVLDHVQRTLNLMPPSAGIAGVFTSVDSTEGVWKAPANVAMQSVIAPAIKINHDMQEDLNVPLDGKSVCAIRAFKGMGNMVWGARTLDGNSNDWRYINVRRTLIFLEQSIKQAAKAYVFAPNDANTWVNVQSMISNFLTGVWKQGGLVGPKPADAYSVSVGLGKTMTNDDIQNGRMIVAVKVAVSHPAEFIEITFQQEMQKA</sequence>
<proteinExistence type="inferred from homology"/>
<name>A0A2S0HUT3_9FLAO</name>
<dbReference type="PANTHER" id="PTHR35861">
    <property type="match status" value="1"/>
</dbReference>
<reference evidence="3 4" key="1">
    <citation type="submission" date="2018-02" db="EMBL/GenBank/DDBJ databases">
        <title>Genomic analysis of the strain RR4-38 isolated from a seawater recirculating aquaculture system.</title>
        <authorList>
            <person name="Kim Y.-S."/>
            <person name="Jang Y.H."/>
            <person name="Kim K.-H."/>
        </authorList>
    </citation>
    <scope>NUCLEOTIDE SEQUENCE [LARGE SCALE GENOMIC DNA]</scope>
    <source>
        <strain evidence="3 4">RR4-38</strain>
    </source>
</reference>